<dbReference type="SUPFAM" id="SSF57716">
    <property type="entry name" value="Glucocorticoid receptor-like (DNA-binding domain)"/>
    <property type="match status" value="1"/>
</dbReference>
<evidence type="ECO:0000256" key="6">
    <source>
        <dbReference type="ARBA" id="ARBA00023015"/>
    </source>
</evidence>
<dbReference type="GO" id="GO:0005634">
    <property type="term" value="C:nucleus"/>
    <property type="evidence" value="ECO:0007669"/>
    <property type="project" value="UniProtKB-SubCell"/>
</dbReference>
<evidence type="ECO:0000256" key="12">
    <source>
        <dbReference type="SAM" id="MobiDB-lite"/>
    </source>
</evidence>
<protein>
    <submittedName>
        <fullName evidence="13">Nuclear receptor</fullName>
    </submittedName>
</protein>
<evidence type="ECO:0000256" key="3">
    <source>
        <dbReference type="ARBA" id="ARBA00022723"/>
    </source>
</evidence>
<dbReference type="InterPro" id="IPR013088">
    <property type="entry name" value="Znf_NHR/GATA"/>
</dbReference>
<sequence>MSFFSEMSAKIGAQSRERECRPSACVVCGDPAIGYNYDAASCASCKAFFRRAVVGKQTTFSCCQRNGICAREPTLKPCRKCRYDKCIAGGMKPELVACNDISEPASVKGRTLSMDDTPSSSSSGDSKRQKGSPEKASVECQTNCAEETDDAPCDPTPSTSRQDDANDMQIVANPFRIESRMEAMMQNLISLESAHQKLRTSTYTPRLSPTLRIDDFAFVPSKLGNHFEEMYSPAMEPFSEMLFPAEVLIKMRIVIDLKDFDWNARKLWVIQDVIYTIEFIKALPIYQLMDDSSKKVLASSALVCTNLMIAYFSYSNNSDRTIYPDGSVVTWSADIQDQAPDSTRFHSGLIAALREVNLDAREYALLKNIVICNPILDGLQHHDSTLLQHEKERCTKTLLSYVLARSGVEEGPARFARILSIADVATKLTSWQKGTYITSFALGLAKPVSPFAESIFNSH</sequence>
<dbReference type="InterPro" id="IPR000536">
    <property type="entry name" value="Nucl_hrmn_rcpt_lig-bd"/>
</dbReference>
<dbReference type="InterPro" id="IPR049636">
    <property type="entry name" value="HNF4-like_DBD"/>
</dbReference>
<keyword evidence="14" id="KW-1185">Reference proteome</keyword>
<dbReference type="GO" id="GO:0000978">
    <property type="term" value="F:RNA polymerase II cis-regulatory region sequence-specific DNA binding"/>
    <property type="evidence" value="ECO:0000318"/>
    <property type="project" value="GO_Central"/>
</dbReference>
<keyword evidence="7 11" id="KW-0238">DNA-binding</keyword>
<keyword evidence="4 11" id="KW-0863">Zinc-finger</keyword>
<dbReference type="InterPro" id="IPR050274">
    <property type="entry name" value="Nuclear_hormone_rcpt_NR2"/>
</dbReference>
<dbReference type="GO" id="GO:0004879">
    <property type="term" value="F:nuclear receptor activity"/>
    <property type="evidence" value="ECO:0000318"/>
    <property type="project" value="GO_Central"/>
</dbReference>
<dbReference type="GO" id="GO:0030154">
    <property type="term" value="P:cell differentiation"/>
    <property type="evidence" value="ECO:0000318"/>
    <property type="project" value="GO_Central"/>
</dbReference>
<evidence type="ECO:0000256" key="7">
    <source>
        <dbReference type="ARBA" id="ARBA00023125"/>
    </source>
</evidence>
<dbReference type="PROSITE" id="PS51843">
    <property type="entry name" value="NR_LBD"/>
    <property type="match status" value="1"/>
</dbReference>
<evidence type="ECO:0000256" key="4">
    <source>
        <dbReference type="ARBA" id="ARBA00022771"/>
    </source>
</evidence>
<dbReference type="Pfam" id="PF00105">
    <property type="entry name" value="zf-C4"/>
    <property type="match status" value="1"/>
</dbReference>
<accession>A0A8R1UIY4</accession>
<dbReference type="GO" id="GO:0008270">
    <property type="term" value="F:zinc ion binding"/>
    <property type="evidence" value="ECO:0007669"/>
    <property type="project" value="UniProtKB-KW"/>
</dbReference>
<dbReference type="PROSITE" id="PS00031">
    <property type="entry name" value="NUCLEAR_REC_DBD_1"/>
    <property type="match status" value="1"/>
</dbReference>
<evidence type="ECO:0000313" key="13">
    <source>
        <dbReference type="EnsemblMetazoa" id="PPA33169.1"/>
    </source>
</evidence>
<dbReference type="PRINTS" id="PR00047">
    <property type="entry name" value="STROIDFINGER"/>
</dbReference>
<feature type="region of interest" description="Disordered" evidence="12">
    <location>
        <begin position="108"/>
        <end position="168"/>
    </location>
</feature>
<keyword evidence="5 11" id="KW-0862">Zinc</keyword>
<keyword evidence="3 11" id="KW-0479">Metal-binding</keyword>
<evidence type="ECO:0000256" key="5">
    <source>
        <dbReference type="ARBA" id="ARBA00022833"/>
    </source>
</evidence>
<organism evidence="13 14">
    <name type="scientific">Pristionchus pacificus</name>
    <name type="common">Parasitic nematode worm</name>
    <dbReference type="NCBI Taxonomy" id="54126"/>
    <lineage>
        <taxon>Eukaryota</taxon>
        <taxon>Metazoa</taxon>
        <taxon>Ecdysozoa</taxon>
        <taxon>Nematoda</taxon>
        <taxon>Chromadorea</taxon>
        <taxon>Rhabditida</taxon>
        <taxon>Rhabditina</taxon>
        <taxon>Diplogasteromorpha</taxon>
        <taxon>Diplogasteroidea</taxon>
        <taxon>Neodiplogasteridae</taxon>
        <taxon>Pristionchus</taxon>
    </lineage>
</organism>
<proteinExistence type="inferred from homology"/>
<gene>
    <name evidence="13" type="primary">WBGene00206029</name>
</gene>
<dbReference type="PANTHER" id="PTHR24083">
    <property type="entry name" value="NUCLEAR HORMONE RECEPTOR"/>
    <property type="match status" value="1"/>
</dbReference>
<evidence type="ECO:0000256" key="11">
    <source>
        <dbReference type="RuleBase" id="RU004334"/>
    </source>
</evidence>
<keyword evidence="8 11" id="KW-0804">Transcription</keyword>
<evidence type="ECO:0000256" key="2">
    <source>
        <dbReference type="ARBA" id="ARBA00005993"/>
    </source>
</evidence>
<dbReference type="Proteomes" id="UP000005239">
    <property type="component" value="Unassembled WGS sequence"/>
</dbReference>
<reference evidence="14" key="1">
    <citation type="journal article" date="2008" name="Nat. Genet.">
        <title>The Pristionchus pacificus genome provides a unique perspective on nematode lifestyle and parasitism.</title>
        <authorList>
            <person name="Dieterich C."/>
            <person name="Clifton S.W."/>
            <person name="Schuster L.N."/>
            <person name="Chinwalla A."/>
            <person name="Delehaunty K."/>
            <person name="Dinkelacker I."/>
            <person name="Fulton L."/>
            <person name="Fulton R."/>
            <person name="Godfrey J."/>
            <person name="Minx P."/>
            <person name="Mitreva M."/>
            <person name="Roeseler W."/>
            <person name="Tian H."/>
            <person name="Witte H."/>
            <person name="Yang S.P."/>
            <person name="Wilson R.K."/>
            <person name="Sommer R.J."/>
        </authorList>
    </citation>
    <scope>NUCLEOTIDE SEQUENCE [LARGE SCALE GENOMIC DNA]</scope>
    <source>
        <strain evidence="14">PS312</strain>
    </source>
</reference>
<feature type="compositionally biased region" description="Basic and acidic residues" evidence="12">
    <location>
        <begin position="125"/>
        <end position="137"/>
    </location>
</feature>
<dbReference type="EnsemblMetazoa" id="PPA33169.1">
    <property type="protein sequence ID" value="PPA33169.1"/>
    <property type="gene ID" value="WBGene00206029"/>
</dbReference>
<reference evidence="13" key="2">
    <citation type="submission" date="2022-06" db="UniProtKB">
        <authorList>
            <consortium name="EnsemblMetazoa"/>
        </authorList>
    </citation>
    <scope>IDENTIFICATION</scope>
    <source>
        <strain evidence="13">PS312</strain>
    </source>
</reference>
<evidence type="ECO:0000256" key="10">
    <source>
        <dbReference type="ARBA" id="ARBA00023242"/>
    </source>
</evidence>
<dbReference type="SMART" id="SM00430">
    <property type="entry name" value="HOLI"/>
    <property type="match status" value="1"/>
</dbReference>
<comment type="similarity">
    <text evidence="2 11">Belongs to the nuclear hormone receptor family.</text>
</comment>
<dbReference type="InterPro" id="IPR035500">
    <property type="entry name" value="NHR-like_dom_sf"/>
</dbReference>
<dbReference type="Pfam" id="PF00104">
    <property type="entry name" value="Hormone_recep"/>
    <property type="match status" value="1"/>
</dbReference>
<dbReference type="Gene3D" id="3.30.50.10">
    <property type="entry name" value="Erythroid Transcription Factor GATA-1, subunit A"/>
    <property type="match status" value="1"/>
</dbReference>
<dbReference type="Gene3D" id="1.10.565.10">
    <property type="entry name" value="Retinoid X Receptor"/>
    <property type="match status" value="1"/>
</dbReference>
<dbReference type="CDD" id="cd06960">
    <property type="entry name" value="NR_DBD_HNF4A"/>
    <property type="match status" value="1"/>
</dbReference>
<dbReference type="PROSITE" id="PS51030">
    <property type="entry name" value="NUCLEAR_REC_DBD_2"/>
    <property type="match status" value="1"/>
</dbReference>
<evidence type="ECO:0000256" key="1">
    <source>
        <dbReference type="ARBA" id="ARBA00004123"/>
    </source>
</evidence>
<evidence type="ECO:0000313" key="14">
    <source>
        <dbReference type="Proteomes" id="UP000005239"/>
    </source>
</evidence>
<evidence type="ECO:0000256" key="9">
    <source>
        <dbReference type="ARBA" id="ARBA00023170"/>
    </source>
</evidence>
<evidence type="ECO:0000256" key="8">
    <source>
        <dbReference type="ARBA" id="ARBA00023163"/>
    </source>
</evidence>
<keyword evidence="10 11" id="KW-0539">Nucleus</keyword>
<feature type="compositionally biased region" description="Low complexity" evidence="12">
    <location>
        <begin position="114"/>
        <end position="124"/>
    </location>
</feature>
<dbReference type="InterPro" id="IPR001628">
    <property type="entry name" value="Znf_hrmn_rcpt"/>
</dbReference>
<dbReference type="GO" id="GO:0006357">
    <property type="term" value="P:regulation of transcription by RNA polymerase II"/>
    <property type="evidence" value="ECO:0000318"/>
    <property type="project" value="GO_Central"/>
</dbReference>
<name>A0A2A6CNZ0_PRIPA</name>
<dbReference type="OrthoDB" id="5850793at2759"/>
<keyword evidence="6 11" id="KW-0805">Transcription regulation</keyword>
<keyword evidence="9 11" id="KW-0675">Receptor</keyword>
<dbReference type="SUPFAM" id="SSF48508">
    <property type="entry name" value="Nuclear receptor ligand-binding domain"/>
    <property type="match status" value="1"/>
</dbReference>
<comment type="subcellular location">
    <subcellularLocation>
        <location evidence="1 11">Nucleus</location>
    </subcellularLocation>
</comment>
<dbReference type="AlphaFoldDB" id="A0A2A6CNZ0"/>
<accession>A0A2A6CNZ0</accession>
<dbReference type="SMART" id="SM00399">
    <property type="entry name" value="ZnF_C4"/>
    <property type="match status" value="1"/>
</dbReference>